<dbReference type="EMBL" id="PJRQ01000008">
    <property type="protein sequence ID" value="PLR19174.1"/>
    <property type="molecule type" value="Genomic_DNA"/>
</dbReference>
<evidence type="ECO:0000313" key="3">
    <source>
        <dbReference type="Proteomes" id="UP000234483"/>
    </source>
</evidence>
<gene>
    <name evidence="1" type="ORF">C1707_02200</name>
    <name evidence="2" type="ORF">CFHF_03970</name>
</gene>
<evidence type="ECO:0000313" key="1">
    <source>
        <dbReference type="EMBL" id="AYV45146.1"/>
    </source>
</evidence>
<organism evidence="2 3">
    <name type="scientific">Caulobacter flavus</name>
    <dbReference type="NCBI Taxonomy" id="1679497"/>
    <lineage>
        <taxon>Bacteria</taxon>
        <taxon>Pseudomonadati</taxon>
        <taxon>Pseudomonadota</taxon>
        <taxon>Alphaproteobacteria</taxon>
        <taxon>Caulobacterales</taxon>
        <taxon>Caulobacteraceae</taxon>
        <taxon>Caulobacter</taxon>
    </lineage>
</organism>
<keyword evidence="4" id="KW-1185">Reference proteome</keyword>
<reference evidence="2 3" key="1">
    <citation type="submission" date="2017-12" db="EMBL/GenBank/DDBJ databases">
        <title>The genome sequence of Caulobacter flavus CGMCC1 15093.</title>
        <authorList>
            <person name="Gao J."/>
            <person name="Mao X."/>
            <person name="Sun J."/>
        </authorList>
    </citation>
    <scope>NUCLEOTIDE SEQUENCE [LARGE SCALE GENOMIC DNA]</scope>
    <source>
        <strain evidence="2 3">CGMCC1 15093</strain>
    </source>
</reference>
<accession>A0A2N5CZC4</accession>
<evidence type="ECO:0000313" key="2">
    <source>
        <dbReference type="EMBL" id="PLR19174.1"/>
    </source>
</evidence>
<dbReference type="EMBL" id="CP026100">
    <property type="protein sequence ID" value="AYV45146.1"/>
    <property type="molecule type" value="Genomic_DNA"/>
</dbReference>
<evidence type="ECO:0000313" key="4">
    <source>
        <dbReference type="Proteomes" id="UP000281192"/>
    </source>
</evidence>
<dbReference type="KEGG" id="cfh:C1707_02200"/>
<name>A0A2N5CZC4_9CAUL</name>
<dbReference type="Proteomes" id="UP000234483">
    <property type="component" value="Unassembled WGS sequence"/>
</dbReference>
<dbReference type="AlphaFoldDB" id="A0A2N5CZC4"/>
<reference evidence="1 4" key="2">
    <citation type="submission" date="2018-01" db="EMBL/GenBank/DDBJ databases">
        <title>Complete genome sequence of Caulobacter flavus RHGG3.</title>
        <authorList>
            <person name="Yang E."/>
        </authorList>
    </citation>
    <scope>NUCLEOTIDE SEQUENCE [LARGE SCALE GENOMIC DNA]</scope>
    <source>
        <strain evidence="1 4">RHGG3</strain>
    </source>
</reference>
<dbReference type="Proteomes" id="UP000281192">
    <property type="component" value="Chromosome"/>
</dbReference>
<proteinExistence type="predicted"/>
<protein>
    <submittedName>
        <fullName evidence="2">Uncharacterized protein</fullName>
    </submittedName>
</protein>
<sequence length="126" mass="13847">MSGGAILLKITTGQLSGLSDAKLQKLAPRVDAWLADAWPEWRRYDPDARLAELREILALAARSGMAMETDYALFAWVLLNSDTPWRMLVRRGSVAEALDAPDWAPQSKLVHLHALAGAPEFPEPVA</sequence>